<proteinExistence type="inferred from homology"/>
<keyword evidence="5" id="KW-1185">Reference proteome</keyword>
<evidence type="ECO:0000313" key="3">
    <source>
        <dbReference type="EMBL" id="SFZ74293.1"/>
    </source>
</evidence>
<protein>
    <submittedName>
        <fullName evidence="3">Uncharacterized protein YxjI</fullName>
    </submittedName>
</protein>
<sequence length="166" mass="19115">MSQYQIKQKFWSLGGKFKIKDNAGNLAYHVQGSFMKIPKQFTITKPDGTLVSHIKKVMFQILPKFDVTLADGSRFQIRKEFTIFKPRYRIEHFGLEIQGNFWDMDFELQHNGVPVAHISQEWFKINSTYHIDVYDDQYADAVISLVIAIDYVKAQQAVASSASSSN</sequence>
<reference evidence="2 5" key="1">
    <citation type="submission" date="2014-12" db="EMBL/GenBank/DDBJ databases">
        <title>Draft genome sequences of 10 type strains of Lactococcus.</title>
        <authorList>
            <person name="Sun Z."/>
            <person name="Zhong Z."/>
            <person name="Liu W."/>
            <person name="Zhang W."/>
            <person name="Zhang H."/>
        </authorList>
    </citation>
    <scope>NUCLEOTIDE SEQUENCE [LARGE SCALE GENOMIC DNA]</scope>
    <source>
        <strain evidence="2 5">DSM 22330</strain>
    </source>
</reference>
<dbReference type="EMBL" id="FPKS01000005">
    <property type="protein sequence ID" value="SFZ74293.1"/>
    <property type="molecule type" value="Genomic_DNA"/>
</dbReference>
<dbReference type="InterPro" id="IPR038595">
    <property type="entry name" value="LOR_sf"/>
</dbReference>
<gene>
    <name evidence="2" type="ORF">RR45_GL001689</name>
    <name evidence="3" type="ORF">SAMN02746068_01200</name>
</gene>
<name>A0A1K2HC95_9LACT</name>
<evidence type="ECO:0000256" key="1">
    <source>
        <dbReference type="ARBA" id="ARBA00005437"/>
    </source>
</evidence>
<evidence type="ECO:0000313" key="5">
    <source>
        <dbReference type="Proteomes" id="UP000218979"/>
    </source>
</evidence>
<dbReference type="EMBL" id="JXJT01000005">
    <property type="protein sequence ID" value="PCS04098.1"/>
    <property type="molecule type" value="Genomic_DNA"/>
</dbReference>
<accession>A0A1K2HC95</accession>
<dbReference type="InterPro" id="IPR007612">
    <property type="entry name" value="LOR"/>
</dbReference>
<dbReference type="Gene3D" id="2.40.160.200">
    <property type="entry name" value="LURP1-related"/>
    <property type="match status" value="1"/>
</dbReference>
<evidence type="ECO:0000313" key="4">
    <source>
        <dbReference type="Proteomes" id="UP000185655"/>
    </source>
</evidence>
<dbReference type="InterPro" id="IPR025659">
    <property type="entry name" value="Tubby-like_C"/>
</dbReference>
<evidence type="ECO:0000313" key="2">
    <source>
        <dbReference type="EMBL" id="PCS04098.1"/>
    </source>
</evidence>
<dbReference type="AlphaFoldDB" id="A0A1K2HC95"/>
<dbReference type="Pfam" id="PF04525">
    <property type="entry name" value="LOR"/>
    <property type="match status" value="1"/>
</dbReference>
<dbReference type="OrthoDB" id="652307at2"/>
<dbReference type="RefSeq" id="WP_031365927.1">
    <property type="nucleotide sequence ID" value="NZ_FPKS01000005.1"/>
</dbReference>
<dbReference type="STRING" id="1122154.SAMN02746068_01200"/>
<reference evidence="3 4" key="2">
    <citation type="submission" date="2016-11" db="EMBL/GenBank/DDBJ databases">
        <authorList>
            <person name="Jaros S."/>
            <person name="Januszkiewicz K."/>
            <person name="Wedrychowicz H."/>
        </authorList>
    </citation>
    <scope>NUCLEOTIDE SEQUENCE [LARGE SCALE GENOMIC DNA]</scope>
    <source>
        <strain evidence="3 4">DSM 22330</strain>
    </source>
</reference>
<dbReference type="Proteomes" id="UP000218979">
    <property type="component" value="Unassembled WGS sequence"/>
</dbReference>
<organism evidence="3 4">
    <name type="scientific">Pseudolactococcus chungangensis CAU 28 = DSM 22330</name>
    <dbReference type="NCBI Taxonomy" id="1122154"/>
    <lineage>
        <taxon>Bacteria</taxon>
        <taxon>Bacillati</taxon>
        <taxon>Bacillota</taxon>
        <taxon>Bacilli</taxon>
        <taxon>Lactobacillales</taxon>
        <taxon>Streptococcaceae</taxon>
        <taxon>Pseudolactococcus</taxon>
    </lineage>
</organism>
<dbReference type="SUPFAM" id="SSF54518">
    <property type="entry name" value="Tubby C-terminal domain-like"/>
    <property type="match status" value="1"/>
</dbReference>
<comment type="similarity">
    <text evidence="1">Belongs to the LOR family.</text>
</comment>
<dbReference type="Proteomes" id="UP000185655">
    <property type="component" value="Unassembled WGS sequence"/>
</dbReference>